<dbReference type="GO" id="GO:0000278">
    <property type="term" value="P:mitotic cell cycle"/>
    <property type="evidence" value="ECO:0007669"/>
    <property type="project" value="TreeGrafter"/>
</dbReference>
<evidence type="ECO:0000256" key="4">
    <source>
        <dbReference type="ARBA" id="ARBA00022701"/>
    </source>
</evidence>
<dbReference type="InterPro" id="IPR040457">
    <property type="entry name" value="GCP_C"/>
</dbReference>
<dbReference type="Proteomes" id="UP000785679">
    <property type="component" value="Unassembled WGS sequence"/>
</dbReference>
<dbReference type="InterPro" id="IPR041470">
    <property type="entry name" value="GCP_N"/>
</dbReference>
<keyword evidence="5 6" id="KW-0206">Cytoskeleton</keyword>
<dbReference type="Pfam" id="PF04130">
    <property type="entry name" value="GCP_C_terminal"/>
    <property type="match status" value="1"/>
</dbReference>
<protein>
    <recommendedName>
        <fullName evidence="6">Spindle pole body component</fullName>
    </recommendedName>
</protein>
<keyword evidence="4 6" id="KW-0493">Microtubule</keyword>
<dbReference type="AlphaFoldDB" id="A0A8J8T760"/>
<accession>A0A8J8T760</accession>
<proteinExistence type="inferred from homology"/>
<feature type="domain" description="Gamma tubulin complex component C-terminal" evidence="8">
    <location>
        <begin position="787"/>
        <end position="1000"/>
    </location>
</feature>
<feature type="domain" description="Gamma tubulin complex component protein N-terminal" evidence="9">
    <location>
        <begin position="2"/>
        <end position="392"/>
    </location>
</feature>
<dbReference type="PANTHER" id="PTHR19302:SF27">
    <property type="entry name" value="GAMMA-TUBULIN COMPLEX COMPONENT 4"/>
    <property type="match status" value="1"/>
</dbReference>
<dbReference type="GO" id="GO:0005874">
    <property type="term" value="C:microtubule"/>
    <property type="evidence" value="ECO:0007669"/>
    <property type="project" value="UniProtKB-KW"/>
</dbReference>
<evidence type="ECO:0000256" key="5">
    <source>
        <dbReference type="ARBA" id="ARBA00023212"/>
    </source>
</evidence>
<dbReference type="GO" id="GO:0031122">
    <property type="term" value="P:cytoplasmic microtubule organization"/>
    <property type="evidence" value="ECO:0007669"/>
    <property type="project" value="TreeGrafter"/>
</dbReference>
<reference evidence="10" key="1">
    <citation type="submission" date="2019-06" db="EMBL/GenBank/DDBJ databases">
        <authorList>
            <person name="Zheng W."/>
        </authorList>
    </citation>
    <scope>NUCLEOTIDE SEQUENCE</scope>
    <source>
        <strain evidence="10">QDHG01</strain>
    </source>
</reference>
<dbReference type="Gene3D" id="1.20.120.1900">
    <property type="entry name" value="Gamma-tubulin complex, C-terminal domain"/>
    <property type="match status" value="2"/>
</dbReference>
<evidence type="ECO:0000256" key="6">
    <source>
        <dbReference type="RuleBase" id="RU363050"/>
    </source>
</evidence>
<dbReference type="PANTHER" id="PTHR19302">
    <property type="entry name" value="GAMMA TUBULIN COMPLEX PROTEIN"/>
    <property type="match status" value="1"/>
</dbReference>
<evidence type="ECO:0000256" key="7">
    <source>
        <dbReference type="SAM" id="SignalP"/>
    </source>
</evidence>
<comment type="similarity">
    <text evidence="2 6">Belongs to the TUBGCP family.</text>
</comment>
<dbReference type="InterPro" id="IPR042241">
    <property type="entry name" value="GCP_C_sf"/>
</dbReference>
<evidence type="ECO:0000313" key="11">
    <source>
        <dbReference type="Proteomes" id="UP000785679"/>
    </source>
</evidence>
<dbReference type="SUPFAM" id="SSF49899">
    <property type="entry name" value="Concanavalin A-like lectins/glucanases"/>
    <property type="match status" value="1"/>
</dbReference>
<dbReference type="GO" id="GO:0051321">
    <property type="term" value="P:meiotic cell cycle"/>
    <property type="evidence" value="ECO:0007669"/>
    <property type="project" value="TreeGrafter"/>
</dbReference>
<evidence type="ECO:0000259" key="9">
    <source>
        <dbReference type="Pfam" id="PF17681"/>
    </source>
</evidence>
<evidence type="ECO:0000256" key="3">
    <source>
        <dbReference type="ARBA" id="ARBA00022490"/>
    </source>
</evidence>
<dbReference type="OrthoDB" id="78652at2759"/>
<evidence type="ECO:0000313" key="10">
    <source>
        <dbReference type="EMBL" id="TNV84844.1"/>
    </source>
</evidence>
<dbReference type="Pfam" id="PF17681">
    <property type="entry name" value="GCP_N_terminal"/>
    <property type="match status" value="1"/>
</dbReference>
<dbReference type="InterPro" id="IPR007259">
    <property type="entry name" value="GCP"/>
</dbReference>
<dbReference type="GO" id="GO:0000930">
    <property type="term" value="C:gamma-tubulin complex"/>
    <property type="evidence" value="ECO:0007669"/>
    <property type="project" value="TreeGrafter"/>
</dbReference>
<keyword evidence="7" id="KW-0732">Signal</keyword>
<name>A0A8J8T760_HALGN</name>
<dbReference type="GO" id="GO:0051011">
    <property type="term" value="F:microtubule minus-end binding"/>
    <property type="evidence" value="ECO:0007669"/>
    <property type="project" value="TreeGrafter"/>
</dbReference>
<dbReference type="GO" id="GO:0000922">
    <property type="term" value="C:spindle pole"/>
    <property type="evidence" value="ECO:0007669"/>
    <property type="project" value="InterPro"/>
</dbReference>
<dbReference type="EMBL" id="RRYP01002379">
    <property type="protein sequence ID" value="TNV84844.1"/>
    <property type="molecule type" value="Genomic_DNA"/>
</dbReference>
<dbReference type="GO" id="GO:0043015">
    <property type="term" value="F:gamma-tubulin binding"/>
    <property type="evidence" value="ECO:0007669"/>
    <property type="project" value="InterPro"/>
</dbReference>
<keyword evidence="3 6" id="KW-0963">Cytoplasm</keyword>
<comment type="caution">
    <text evidence="10">The sequence shown here is derived from an EMBL/GenBank/DDBJ whole genome shotgun (WGS) entry which is preliminary data.</text>
</comment>
<dbReference type="GO" id="GO:0007020">
    <property type="term" value="P:microtubule nucleation"/>
    <property type="evidence" value="ECO:0007669"/>
    <property type="project" value="InterPro"/>
</dbReference>
<evidence type="ECO:0000256" key="2">
    <source>
        <dbReference type="ARBA" id="ARBA00010337"/>
    </source>
</evidence>
<evidence type="ECO:0000256" key="1">
    <source>
        <dbReference type="ARBA" id="ARBA00004267"/>
    </source>
</evidence>
<feature type="signal peptide" evidence="7">
    <location>
        <begin position="1"/>
        <end position="15"/>
    </location>
</feature>
<dbReference type="GO" id="GO:0051225">
    <property type="term" value="P:spindle assembly"/>
    <property type="evidence" value="ECO:0007669"/>
    <property type="project" value="TreeGrafter"/>
</dbReference>
<dbReference type="InterPro" id="IPR013320">
    <property type="entry name" value="ConA-like_dom_sf"/>
</dbReference>
<sequence>MLHELLLALFGTTGGFFLDADPNQSDQCGFLVNPRLAGVLNPAEIEMLTRIAQLGYQFKVIQAFLRKYGGIGTKLAVQMAYQNEGGKMGVRQQQEGNLSEVGEENEDQEEEEVYGVYVKALCQGVNTEVVSIYKEHLLAIEQEYLQDRALTIPQVQLKLAVYFQMFPSLIALMEEVEEQGLKGGQLLDAVASRCVSGNPVIKALFTKILFYCNRVLYQQINAWIVHGQLVDLCEEFFIHKVNTNQTKQAGADGTDVSRTGGGSAALTSAMSISNLNLVGSILTMDPDSIGAGDDDFKEDEWNSVYTLRISMLPASYFPPSLAEKIIFIGKALRVLQSKKTQSQDRVPLEDLEAFSEALTKLQRLPEFNVLLFSRVIEEIRECIAGRLLHLVVVKASLLDHLKAIKDYFLLSKGEFYQTFLDEARSLLLLPPQASSEQDLNIGPLQQTILKLGLEDDRYLQRFKIKLRSFQFIFNNFSTVNGLFYIGDIYFEKKTLSFKIRSSRNSRKSGALWHCLKQRIDQGFKTTFAMKFKNSITHSNGGPSNMGASMISNSMHGSPSKASTRNQQIGNEYHSLRHFGGVNQSVHMNAAEDQTHVAALNFIIQNEKEVIPWKRTIPMHSQELSSYVSIKFLSIITTQGGNHLGGHQRISQLRQQFTVRTLIQVWASSDTQIGKIKNLIDDNNVTSKHEVLLFEKELTDIDFLENDANQVQIEYYDEELKVFHILPTQQQGDKTLLLSLPLRLSDYLTLDTGGSAFLGFTHETHNLQNTLTLENWSFISDSRTGLTQDPWSGLSLDYRSHWPLHLMFSPDVIEKYNSLFRFLLPIKRVQLDLQHIWASKVRSMKRWSHAPGVRGTMMLRQQMSFIVDNIYAYLQVDVLESQWSKLAQSIKESRDFEDVRLLHDRYLASITDQCFLNIPPVLKALQEVLHMCQLLCRLFKQMDPESIQTEEFQQQFTHIKASFEKQSNIVFRHLSTFKNYQAQQSSPYLAQLLLRLDYNNFMSGLSERMEHESNQRLLGAMSDYGKAGVVQQQQQQRFVMPADRKQ</sequence>
<feature type="chain" id="PRO_5035178004" description="Spindle pole body component" evidence="7">
    <location>
        <begin position="16"/>
        <end position="1045"/>
    </location>
</feature>
<gene>
    <name evidence="10" type="ORF">FGO68_gene4426</name>
</gene>
<organism evidence="10 11">
    <name type="scientific">Halteria grandinella</name>
    <dbReference type="NCBI Taxonomy" id="5974"/>
    <lineage>
        <taxon>Eukaryota</taxon>
        <taxon>Sar</taxon>
        <taxon>Alveolata</taxon>
        <taxon>Ciliophora</taxon>
        <taxon>Intramacronucleata</taxon>
        <taxon>Spirotrichea</taxon>
        <taxon>Stichotrichia</taxon>
        <taxon>Sporadotrichida</taxon>
        <taxon>Halteriidae</taxon>
        <taxon>Halteria</taxon>
    </lineage>
</organism>
<comment type="subcellular location">
    <subcellularLocation>
        <location evidence="1 6">Cytoplasm</location>
        <location evidence="1 6">Cytoskeleton</location>
        <location evidence="1 6">Microtubule organizing center</location>
    </subcellularLocation>
</comment>
<keyword evidence="11" id="KW-1185">Reference proteome</keyword>
<evidence type="ECO:0000259" key="8">
    <source>
        <dbReference type="Pfam" id="PF04130"/>
    </source>
</evidence>